<dbReference type="AlphaFoldDB" id="A0A6J6K0L3"/>
<organism evidence="3">
    <name type="scientific">freshwater metagenome</name>
    <dbReference type="NCBI Taxonomy" id="449393"/>
    <lineage>
        <taxon>unclassified sequences</taxon>
        <taxon>metagenomes</taxon>
        <taxon>ecological metagenomes</taxon>
    </lineage>
</organism>
<proteinExistence type="predicted"/>
<keyword evidence="2" id="KW-0812">Transmembrane</keyword>
<reference evidence="3" key="1">
    <citation type="submission" date="2020-05" db="EMBL/GenBank/DDBJ databases">
        <authorList>
            <person name="Chiriac C."/>
            <person name="Salcher M."/>
            <person name="Ghai R."/>
            <person name="Kavagutti S V."/>
        </authorList>
    </citation>
    <scope>NUCLEOTIDE SEQUENCE</scope>
</reference>
<sequence length="95" mass="10625">MSNAFLALIWWVVPAAGLIGALGYVLWVTQFKDKYETETTRSVTQFQKFQGAFREAETVTFVADDQGESSKRAESSKRSESIKPSDTGIDQGREK</sequence>
<feature type="transmembrane region" description="Helical" evidence="2">
    <location>
        <begin position="6"/>
        <end position="27"/>
    </location>
</feature>
<name>A0A6J6K0L3_9ZZZZ</name>
<dbReference type="EMBL" id="CAEZVX010000107">
    <property type="protein sequence ID" value="CAB4643250.1"/>
    <property type="molecule type" value="Genomic_DNA"/>
</dbReference>
<feature type="region of interest" description="Disordered" evidence="1">
    <location>
        <begin position="64"/>
        <end position="95"/>
    </location>
</feature>
<evidence type="ECO:0000313" key="3">
    <source>
        <dbReference type="EMBL" id="CAB4643250.1"/>
    </source>
</evidence>
<keyword evidence="2" id="KW-1133">Transmembrane helix</keyword>
<evidence type="ECO:0000256" key="2">
    <source>
        <dbReference type="SAM" id="Phobius"/>
    </source>
</evidence>
<accession>A0A6J6K0L3</accession>
<keyword evidence="2" id="KW-0472">Membrane</keyword>
<feature type="compositionally biased region" description="Basic and acidic residues" evidence="1">
    <location>
        <begin position="68"/>
        <end position="83"/>
    </location>
</feature>
<evidence type="ECO:0000256" key="1">
    <source>
        <dbReference type="SAM" id="MobiDB-lite"/>
    </source>
</evidence>
<protein>
    <submittedName>
        <fullName evidence="3">Unannotated protein</fullName>
    </submittedName>
</protein>
<gene>
    <name evidence="3" type="ORF">UFOPK2155_00718</name>
</gene>